<evidence type="ECO:0000313" key="2">
    <source>
        <dbReference type="Proteomes" id="UP000245626"/>
    </source>
</evidence>
<proteinExistence type="predicted"/>
<evidence type="ECO:0000313" key="1">
    <source>
        <dbReference type="EMBL" id="PWN51497.1"/>
    </source>
</evidence>
<dbReference type="EMBL" id="KZ819839">
    <property type="protein sequence ID" value="PWN51497.1"/>
    <property type="molecule type" value="Genomic_DNA"/>
</dbReference>
<protein>
    <submittedName>
        <fullName evidence="1">Uncharacterized protein</fullName>
    </submittedName>
</protein>
<accession>A0ACD0P0B0</accession>
<reference evidence="1 2" key="1">
    <citation type="journal article" date="2018" name="Mol. Biol. Evol.">
        <title>Broad Genomic Sampling Reveals a Smut Pathogenic Ancestry of the Fungal Clade Ustilaginomycotina.</title>
        <authorList>
            <person name="Kijpornyongpan T."/>
            <person name="Mondo S.J."/>
            <person name="Barry K."/>
            <person name="Sandor L."/>
            <person name="Lee J."/>
            <person name="Lipzen A."/>
            <person name="Pangilinan J."/>
            <person name="LaButti K."/>
            <person name="Hainaut M."/>
            <person name="Henrissat B."/>
            <person name="Grigoriev I.V."/>
            <person name="Spatafora J.W."/>
            <person name="Aime M.C."/>
        </authorList>
    </citation>
    <scope>NUCLEOTIDE SEQUENCE [LARGE SCALE GENOMIC DNA]</scope>
    <source>
        <strain evidence="1 2">SA 807</strain>
    </source>
</reference>
<organism evidence="1 2">
    <name type="scientific">Violaceomyces palustris</name>
    <dbReference type="NCBI Taxonomy" id="1673888"/>
    <lineage>
        <taxon>Eukaryota</taxon>
        <taxon>Fungi</taxon>
        <taxon>Dikarya</taxon>
        <taxon>Basidiomycota</taxon>
        <taxon>Ustilaginomycotina</taxon>
        <taxon>Ustilaginomycetes</taxon>
        <taxon>Violaceomycetales</taxon>
        <taxon>Violaceomycetaceae</taxon>
        <taxon>Violaceomyces</taxon>
    </lineage>
</organism>
<dbReference type="Proteomes" id="UP000245626">
    <property type="component" value="Unassembled WGS sequence"/>
</dbReference>
<gene>
    <name evidence="1" type="ORF">IE53DRAFT_386133</name>
</gene>
<keyword evidence="2" id="KW-1185">Reference proteome</keyword>
<sequence length="466" mass="52407">MSQASSGSREVPPAIVEFVDPSSSETEGILVELPLNPQDELDRFRSLFGDLFQDDFQKKKDLGFLLFFLIVYVLLFLLSLLRMSKRKFGKPFSSLRLFLPPLWLVLMQILTFSFRIHTTLHKGFERYERHHLVGELIMGVLSIVILILTCMGLTSRSWKCLVRWIKLVETSSSSKGHLHHLHNDSLSKEGKMEEEEEGRKAKAWISLLQTIVVLLCIGAMMMSLTILGFQTVIEDGGRAVDSLIKLNQLSSHLLVATSTLLFLFDLLILVKLCKASSEPGWSKKMEKKEKPWRSKPGSAVTAKVELRSPGWLARYLILTIGGLVLTRSIYRVVQVCQSGSAKDWTNKNVGFYLFVHMPDLICLCIILLSDWSTLFPPGDGGRGGKGGGVAVESLGDEEGKEKDLEMGEDGSIVFLSLPERGEKNVSVQVLAKNQGRGWEMSRSIEKEELSEDEEEESGRFQRRTLK</sequence>
<name>A0ACD0P0B0_9BASI</name>